<dbReference type="GO" id="GO:0016787">
    <property type="term" value="F:hydrolase activity"/>
    <property type="evidence" value="ECO:0007669"/>
    <property type="project" value="UniProtKB-KW"/>
</dbReference>
<evidence type="ECO:0000256" key="6">
    <source>
        <dbReference type="SAM" id="MobiDB-lite"/>
    </source>
</evidence>
<dbReference type="Proteomes" id="UP000035721">
    <property type="component" value="Unassembled WGS sequence"/>
</dbReference>
<dbReference type="RefSeq" id="WP_048555714.1">
    <property type="nucleotide sequence ID" value="NZ_HF570958.1"/>
</dbReference>
<evidence type="ECO:0000256" key="1">
    <source>
        <dbReference type="ARBA" id="ARBA00001947"/>
    </source>
</evidence>
<evidence type="ECO:0000256" key="3">
    <source>
        <dbReference type="ARBA" id="ARBA00022723"/>
    </source>
</evidence>
<dbReference type="OrthoDB" id="3196337at2"/>
<keyword evidence="3" id="KW-0479">Metal-binding</keyword>
<comment type="similarity">
    <text evidence="2">Belongs to the metallo-beta-lactamase superfamily.</text>
</comment>
<dbReference type="InterPro" id="IPR051013">
    <property type="entry name" value="MBL_superfamily_lactonases"/>
</dbReference>
<dbReference type="CDD" id="cd07729">
    <property type="entry name" value="AHL_lactonase_MBL-fold"/>
    <property type="match status" value="1"/>
</dbReference>
<feature type="region of interest" description="Disordered" evidence="6">
    <location>
        <begin position="1"/>
        <end position="21"/>
    </location>
</feature>
<dbReference type="Pfam" id="PF00753">
    <property type="entry name" value="Lactamase_B"/>
    <property type="match status" value="1"/>
</dbReference>
<evidence type="ECO:0000256" key="4">
    <source>
        <dbReference type="ARBA" id="ARBA00022801"/>
    </source>
</evidence>
<evidence type="ECO:0000259" key="7">
    <source>
        <dbReference type="SMART" id="SM00849"/>
    </source>
</evidence>
<dbReference type="InterPro" id="IPR001279">
    <property type="entry name" value="Metallo-B-lactamas"/>
</dbReference>
<dbReference type="SMART" id="SM00849">
    <property type="entry name" value="Lactamase_B"/>
    <property type="match status" value="1"/>
</dbReference>
<protein>
    <recommendedName>
        <fullName evidence="7">Metallo-beta-lactamase domain-containing protein</fullName>
    </recommendedName>
</protein>
<gene>
    <name evidence="8" type="ORF">BN12_4030029</name>
</gene>
<evidence type="ECO:0000256" key="5">
    <source>
        <dbReference type="ARBA" id="ARBA00022833"/>
    </source>
</evidence>
<keyword evidence="5" id="KW-0862">Zinc</keyword>
<dbReference type="EMBL" id="CAJB01000339">
    <property type="protein sequence ID" value="CCH79154.1"/>
    <property type="molecule type" value="Genomic_DNA"/>
</dbReference>
<dbReference type="AlphaFoldDB" id="A0A077M4X6"/>
<comment type="cofactor">
    <cofactor evidence="1">
        <name>Zn(2+)</name>
        <dbReference type="ChEBI" id="CHEBI:29105"/>
    </cofactor>
</comment>
<dbReference type="Gene3D" id="3.60.15.10">
    <property type="entry name" value="Ribonuclease Z/Hydroxyacylglutathione hydrolase-like"/>
    <property type="match status" value="1"/>
</dbReference>
<dbReference type="SUPFAM" id="SSF56281">
    <property type="entry name" value="Metallo-hydrolase/oxidoreductase"/>
    <property type="match status" value="1"/>
</dbReference>
<proteinExistence type="inferred from homology"/>
<evidence type="ECO:0000313" key="8">
    <source>
        <dbReference type="EMBL" id="CCH79154.1"/>
    </source>
</evidence>
<sequence length="275" mass="30303">MPAPNRPAQAPTRAEQGVSEPTRVERLYLLPLGHLDTSYEQMLPGTHDAARYRFPVTAALLDLGDRGWMLIDTGMDDDLSRAPSLVWGATPLADDIRPDLPHSETLTARLDELGVSPQDITHIVNTHLHFDHAGNNHRFPHATVHVRSQQIQDTADRPGSYPIRWNPNAPSTHPIDTDQQIVPGVHVIATPGHVLGHQSVRIELTDSPDMLLCGDAIPGQDFLDTGNFDSFRDPATAAITAHHLLGQAQTRHAVAVYSHDQAQLDRLRTTPDFYA</sequence>
<dbReference type="PANTHER" id="PTHR42978">
    <property type="entry name" value="QUORUM-QUENCHING LACTONASE YTNP-RELATED-RELATED"/>
    <property type="match status" value="1"/>
</dbReference>
<keyword evidence="9" id="KW-1185">Reference proteome</keyword>
<name>A0A077M4X6_9MICO</name>
<dbReference type="InterPro" id="IPR036866">
    <property type="entry name" value="RibonucZ/Hydroxyglut_hydro"/>
</dbReference>
<dbReference type="PANTHER" id="PTHR42978:SF2">
    <property type="entry name" value="102 KBASES UNSTABLE REGION: FROM 1 TO 119443"/>
    <property type="match status" value="1"/>
</dbReference>
<reference evidence="8 9" key="1">
    <citation type="journal article" date="2013" name="ISME J.">
        <title>A metabolic model for members of the genus Tetrasphaera involved in enhanced biological phosphorus removal.</title>
        <authorList>
            <person name="Kristiansen R."/>
            <person name="Nguyen H.T.T."/>
            <person name="Saunders A.M."/>
            <person name="Nielsen J.L."/>
            <person name="Wimmer R."/>
            <person name="Le V.Q."/>
            <person name="McIlroy S.J."/>
            <person name="Petrovski S."/>
            <person name="Seviour R.J."/>
            <person name="Calteau A."/>
            <person name="Nielsen K.L."/>
            <person name="Nielsen P.H."/>
        </authorList>
    </citation>
    <scope>NUCLEOTIDE SEQUENCE [LARGE SCALE GENOMIC DNA]</scope>
    <source>
        <strain evidence="8 9">T1-X7</strain>
    </source>
</reference>
<keyword evidence="4" id="KW-0378">Hydrolase</keyword>
<evidence type="ECO:0000313" key="9">
    <source>
        <dbReference type="Proteomes" id="UP000035721"/>
    </source>
</evidence>
<dbReference type="STRING" id="1194083.BN12_4030029"/>
<dbReference type="GO" id="GO:0046872">
    <property type="term" value="F:metal ion binding"/>
    <property type="evidence" value="ECO:0007669"/>
    <property type="project" value="UniProtKB-KW"/>
</dbReference>
<evidence type="ECO:0000256" key="2">
    <source>
        <dbReference type="ARBA" id="ARBA00007749"/>
    </source>
</evidence>
<accession>A0A077M4X6</accession>
<feature type="domain" description="Metallo-beta-lactamase" evidence="7">
    <location>
        <begin position="55"/>
        <end position="259"/>
    </location>
</feature>
<comment type="caution">
    <text evidence="8">The sequence shown here is derived from an EMBL/GenBank/DDBJ whole genome shotgun (WGS) entry which is preliminary data.</text>
</comment>
<organism evidence="8 9">
    <name type="scientific">Nostocoides japonicum T1-X7</name>
    <dbReference type="NCBI Taxonomy" id="1194083"/>
    <lineage>
        <taxon>Bacteria</taxon>
        <taxon>Bacillati</taxon>
        <taxon>Actinomycetota</taxon>
        <taxon>Actinomycetes</taxon>
        <taxon>Micrococcales</taxon>
        <taxon>Intrasporangiaceae</taxon>
        <taxon>Nostocoides</taxon>
    </lineage>
</organism>